<keyword evidence="6 7" id="KW-0472">Membrane</keyword>
<comment type="similarity">
    <text evidence="2 7">Belongs to the UPF0056 (MarC) family.</text>
</comment>
<dbReference type="PANTHER" id="PTHR33508:SF10">
    <property type="entry name" value="UPF0056 INNER MEMBRANE PROTEIN YHGN"/>
    <property type="match status" value="1"/>
</dbReference>
<feature type="transmembrane region" description="Helical" evidence="7">
    <location>
        <begin position="141"/>
        <end position="162"/>
    </location>
</feature>
<reference evidence="8 9" key="1">
    <citation type="submission" date="2017-02" db="EMBL/GenBank/DDBJ databases">
        <authorList>
            <person name="Peterson S.W."/>
        </authorList>
    </citation>
    <scope>NUCLEOTIDE SEQUENCE [LARGE SCALE GENOMIC DNA]</scope>
    <source>
        <strain evidence="8 9">DSM 18034</strain>
    </source>
</reference>
<feature type="transmembrane region" description="Helical" evidence="7">
    <location>
        <begin position="115"/>
        <end position="135"/>
    </location>
</feature>
<organism evidence="8 9">
    <name type="scientific">Desulfobaculum bizertense DSM 18034</name>
    <dbReference type="NCBI Taxonomy" id="1121442"/>
    <lineage>
        <taxon>Bacteria</taxon>
        <taxon>Pseudomonadati</taxon>
        <taxon>Thermodesulfobacteriota</taxon>
        <taxon>Desulfovibrionia</taxon>
        <taxon>Desulfovibrionales</taxon>
        <taxon>Desulfovibrionaceae</taxon>
        <taxon>Desulfobaculum</taxon>
    </lineage>
</organism>
<feature type="transmembrane region" description="Helical" evidence="7">
    <location>
        <begin position="13"/>
        <end position="34"/>
    </location>
</feature>
<dbReference type="PANTHER" id="PTHR33508">
    <property type="entry name" value="UPF0056 MEMBRANE PROTEIN YHCE"/>
    <property type="match status" value="1"/>
</dbReference>
<dbReference type="STRING" id="1121442.SAMN02745702_01077"/>
<evidence type="ECO:0000256" key="2">
    <source>
        <dbReference type="ARBA" id="ARBA00009784"/>
    </source>
</evidence>
<evidence type="ECO:0000256" key="5">
    <source>
        <dbReference type="ARBA" id="ARBA00022989"/>
    </source>
</evidence>
<keyword evidence="3" id="KW-1003">Cell membrane</keyword>
<dbReference type="OrthoDB" id="21094at2"/>
<dbReference type="EMBL" id="FUYA01000003">
    <property type="protein sequence ID" value="SKA69234.1"/>
    <property type="molecule type" value="Genomic_DNA"/>
</dbReference>
<dbReference type="Pfam" id="PF01914">
    <property type="entry name" value="MarC"/>
    <property type="match status" value="1"/>
</dbReference>
<evidence type="ECO:0000256" key="6">
    <source>
        <dbReference type="ARBA" id="ARBA00023136"/>
    </source>
</evidence>
<gene>
    <name evidence="8" type="ORF">SAMN02745702_01077</name>
</gene>
<evidence type="ECO:0000256" key="4">
    <source>
        <dbReference type="ARBA" id="ARBA00022692"/>
    </source>
</evidence>
<feature type="transmembrane region" description="Helical" evidence="7">
    <location>
        <begin position="46"/>
        <end position="64"/>
    </location>
</feature>
<evidence type="ECO:0000313" key="8">
    <source>
        <dbReference type="EMBL" id="SKA69234.1"/>
    </source>
</evidence>
<keyword evidence="4 7" id="KW-0812">Transmembrane</keyword>
<dbReference type="GO" id="GO:0005886">
    <property type="term" value="C:plasma membrane"/>
    <property type="evidence" value="ECO:0007669"/>
    <property type="project" value="UniProtKB-SubCell"/>
</dbReference>
<protein>
    <recommendedName>
        <fullName evidence="7">UPF0056 membrane protein</fullName>
    </recommendedName>
</protein>
<dbReference type="Proteomes" id="UP000189733">
    <property type="component" value="Unassembled WGS sequence"/>
</dbReference>
<sequence length="203" mass="21884">MELSSMIQSIFELAFPLFLIMDPIGNGAISLSILKDHSPARQRAIILRECIFALLIILTFQYLGEGLLSLLDIGQSTLRIAGGAILFVISMKMVFPPANGESAEPAVSDPFIVPLAVPLIAGPSLLAAVMVYAHRGDTTTLLLPSIVIAWSATLIIMLLMPLLSRVLGPKGLRAAERLMGLILILMSFQMLEDGIKLFIESLG</sequence>
<accession>A0A1T4VW45</accession>
<evidence type="ECO:0000256" key="1">
    <source>
        <dbReference type="ARBA" id="ARBA00004651"/>
    </source>
</evidence>
<evidence type="ECO:0000256" key="7">
    <source>
        <dbReference type="RuleBase" id="RU362048"/>
    </source>
</evidence>
<keyword evidence="5 7" id="KW-1133">Transmembrane helix</keyword>
<evidence type="ECO:0000313" key="9">
    <source>
        <dbReference type="Proteomes" id="UP000189733"/>
    </source>
</evidence>
<name>A0A1T4VW45_9BACT</name>
<comment type="caution">
    <text evidence="7">Lacks conserved residue(s) required for the propagation of feature annotation.</text>
</comment>
<evidence type="ECO:0000256" key="3">
    <source>
        <dbReference type="ARBA" id="ARBA00022475"/>
    </source>
</evidence>
<dbReference type="AlphaFoldDB" id="A0A1T4VW45"/>
<dbReference type="InterPro" id="IPR002771">
    <property type="entry name" value="Multi_antbiot-R_MarC"/>
</dbReference>
<proteinExistence type="inferred from homology"/>
<dbReference type="RefSeq" id="WP_078684379.1">
    <property type="nucleotide sequence ID" value="NZ_FUYA01000003.1"/>
</dbReference>
<comment type="subcellular location">
    <subcellularLocation>
        <location evidence="1 7">Cell membrane</location>
        <topology evidence="1 7">Multi-pass membrane protein</topology>
    </subcellularLocation>
</comment>
<keyword evidence="9" id="KW-1185">Reference proteome</keyword>